<dbReference type="GO" id="GO:0016251">
    <property type="term" value="F:RNA polymerase II general transcription initiation factor activity"/>
    <property type="evidence" value="ECO:0007669"/>
    <property type="project" value="TreeGrafter"/>
</dbReference>
<dbReference type="CDD" id="cd07979">
    <property type="entry name" value="HFD_TAF9"/>
    <property type="match status" value="1"/>
</dbReference>
<dbReference type="GO" id="GO:0046982">
    <property type="term" value="F:protein heterodimerization activity"/>
    <property type="evidence" value="ECO:0007669"/>
    <property type="project" value="InterPro"/>
</dbReference>
<evidence type="ECO:0000256" key="3">
    <source>
        <dbReference type="ARBA" id="ARBA00023015"/>
    </source>
</evidence>
<dbReference type="GO" id="GO:0005669">
    <property type="term" value="C:transcription factor TFIID complex"/>
    <property type="evidence" value="ECO:0007669"/>
    <property type="project" value="EnsemblFungi"/>
</dbReference>
<evidence type="ECO:0000313" key="6">
    <source>
        <dbReference type="EMBL" id="OZJ04634.1"/>
    </source>
</evidence>
<dbReference type="SUPFAM" id="SSF47113">
    <property type="entry name" value="Histone-fold"/>
    <property type="match status" value="1"/>
</dbReference>
<gene>
    <name evidence="6" type="ORF">BZG36_02029</name>
</gene>
<dbReference type="OrthoDB" id="341924at2759"/>
<keyword evidence="4" id="KW-0804">Transcription</keyword>
<comment type="subcellular location">
    <subcellularLocation>
        <location evidence="1">Nucleus</location>
    </subcellularLocation>
</comment>
<name>A0A261Y2B0_9FUNG</name>
<protein>
    <recommendedName>
        <fullName evidence="8">Transcription initiation factor TFIID subunit 9</fullName>
    </recommendedName>
</protein>
<keyword evidence="7" id="KW-1185">Reference proteome</keyword>
<dbReference type="GO" id="GO:0003713">
    <property type="term" value="F:transcription coactivator activity"/>
    <property type="evidence" value="ECO:0007669"/>
    <property type="project" value="TreeGrafter"/>
</dbReference>
<comment type="caution">
    <text evidence="6">The sequence shown here is derived from an EMBL/GenBank/DDBJ whole genome shotgun (WGS) entry which is preliminary data.</text>
</comment>
<reference evidence="6 7" key="1">
    <citation type="journal article" date="2017" name="Mycologia">
        <title>Bifiguratus adelaidae, gen. et sp. nov., a new member of Mucoromycotina in endophytic and soil-dwelling habitats.</title>
        <authorList>
            <person name="Torres-Cruz T.J."/>
            <person name="Billingsley Tobias T.L."/>
            <person name="Almatruk M."/>
            <person name="Hesse C."/>
            <person name="Kuske C.R."/>
            <person name="Desiro A."/>
            <person name="Benucci G.M."/>
            <person name="Bonito G."/>
            <person name="Stajich J.E."/>
            <person name="Dunlap C."/>
            <person name="Arnold A.E."/>
            <person name="Porras-Alfaro A."/>
        </authorList>
    </citation>
    <scope>NUCLEOTIDE SEQUENCE [LARGE SCALE GENOMIC DNA]</scope>
    <source>
        <strain evidence="6 7">AZ0501</strain>
    </source>
</reference>
<dbReference type="InterPro" id="IPR009072">
    <property type="entry name" value="Histone-fold"/>
</dbReference>
<dbReference type="Gene3D" id="1.10.20.10">
    <property type="entry name" value="Histone, subunit A"/>
    <property type="match status" value="1"/>
</dbReference>
<dbReference type="EMBL" id="MVBO01000034">
    <property type="protein sequence ID" value="OZJ04634.1"/>
    <property type="molecule type" value="Genomic_DNA"/>
</dbReference>
<dbReference type="GO" id="GO:0046695">
    <property type="term" value="C:SLIK (SAGA-like) complex"/>
    <property type="evidence" value="ECO:0007669"/>
    <property type="project" value="EnsemblFungi"/>
</dbReference>
<dbReference type="GO" id="GO:0042802">
    <property type="term" value="F:identical protein binding"/>
    <property type="evidence" value="ECO:0007669"/>
    <property type="project" value="EnsemblFungi"/>
</dbReference>
<comment type="similarity">
    <text evidence="2">Belongs to the TAF9 family.</text>
</comment>
<evidence type="ECO:0000256" key="1">
    <source>
        <dbReference type="ARBA" id="ARBA00004123"/>
    </source>
</evidence>
<evidence type="ECO:0000256" key="2">
    <source>
        <dbReference type="ARBA" id="ARBA00007646"/>
    </source>
</evidence>
<keyword evidence="5" id="KW-0539">Nucleus</keyword>
<dbReference type="InterPro" id="IPR051431">
    <property type="entry name" value="TFIID_subunit_9"/>
</dbReference>
<dbReference type="Proteomes" id="UP000242875">
    <property type="component" value="Unassembled WGS sequence"/>
</dbReference>
<dbReference type="AlphaFoldDB" id="A0A261Y2B0"/>
<dbReference type="PANTHER" id="PTHR48068:SF4">
    <property type="entry name" value="TATA-BOX BINDING PROTEIN ASSOCIATED FACTOR 9"/>
    <property type="match status" value="1"/>
</dbReference>
<evidence type="ECO:0000256" key="4">
    <source>
        <dbReference type="ARBA" id="ARBA00023163"/>
    </source>
</evidence>
<evidence type="ECO:0000313" key="7">
    <source>
        <dbReference type="Proteomes" id="UP000242875"/>
    </source>
</evidence>
<organism evidence="6 7">
    <name type="scientific">Bifiguratus adelaidae</name>
    <dbReference type="NCBI Taxonomy" id="1938954"/>
    <lineage>
        <taxon>Eukaryota</taxon>
        <taxon>Fungi</taxon>
        <taxon>Fungi incertae sedis</taxon>
        <taxon>Mucoromycota</taxon>
        <taxon>Mucoromycotina</taxon>
        <taxon>Endogonomycetes</taxon>
        <taxon>Endogonales</taxon>
        <taxon>Endogonales incertae sedis</taxon>
        <taxon>Bifiguratus</taxon>
    </lineage>
</organism>
<dbReference type="GO" id="GO:0003682">
    <property type="term" value="F:chromatin binding"/>
    <property type="evidence" value="ECO:0007669"/>
    <property type="project" value="EnsemblFungi"/>
</dbReference>
<dbReference type="InterPro" id="IPR003162">
    <property type="entry name" value="TFIID-31"/>
</dbReference>
<dbReference type="GO" id="GO:0051123">
    <property type="term" value="P:RNA polymerase II preinitiation complex assembly"/>
    <property type="evidence" value="ECO:0007669"/>
    <property type="project" value="EnsemblFungi"/>
</dbReference>
<dbReference type="FunFam" id="1.10.20.10:FF:000018">
    <property type="entry name" value="Transcription initiation factor TFIID subunit 9"/>
    <property type="match status" value="1"/>
</dbReference>
<dbReference type="GO" id="GO:0000124">
    <property type="term" value="C:SAGA complex"/>
    <property type="evidence" value="ECO:0007669"/>
    <property type="project" value="EnsemblFungi"/>
</dbReference>
<evidence type="ECO:0008006" key="8">
    <source>
        <dbReference type="Google" id="ProtNLM"/>
    </source>
</evidence>
<dbReference type="Pfam" id="PF02291">
    <property type="entry name" value="TFIID-31kDa"/>
    <property type="match status" value="1"/>
</dbReference>
<dbReference type="GO" id="GO:0006325">
    <property type="term" value="P:chromatin organization"/>
    <property type="evidence" value="ECO:0007669"/>
    <property type="project" value="EnsemblFungi"/>
</dbReference>
<proteinExistence type="inferred from homology"/>
<keyword evidence="3" id="KW-0805">Transcription regulation</keyword>
<dbReference type="GO" id="GO:0045944">
    <property type="term" value="P:positive regulation of transcription by RNA polymerase II"/>
    <property type="evidence" value="ECO:0007669"/>
    <property type="project" value="EnsemblFungi"/>
</dbReference>
<dbReference type="PANTHER" id="PTHR48068">
    <property type="entry name" value="TAF9 RNA POLYMERASE II, TATA BOX-BINDING PROTEIN (TBP)-ASSOCIATED FACTOR"/>
    <property type="match status" value="1"/>
</dbReference>
<accession>A0A261Y2B0</accession>
<evidence type="ECO:0000256" key="5">
    <source>
        <dbReference type="ARBA" id="ARBA00023242"/>
    </source>
</evidence>
<sequence>MSATSSLPQPRDAKIISLILRSLNVDDYEPKVVHQLLEFAYRYTSDVFQDALVYSEHAGKSELDIDDIQLAIQGRVNHSFTTPPPKEFLLELADEKNKQPLPLIPEKYGIRLPPERHTLTAINYQILPEVPPKDAQDVEMR</sequence>